<protein>
    <recommendedName>
        <fullName evidence="3">Tetratricopeptide repeat-containing protein</fullName>
    </recommendedName>
</protein>
<evidence type="ECO:0000313" key="2">
    <source>
        <dbReference type="EMBL" id="VFJ48834.1"/>
    </source>
</evidence>
<evidence type="ECO:0008006" key="3">
    <source>
        <dbReference type="Google" id="ProtNLM"/>
    </source>
</evidence>
<dbReference type="AlphaFoldDB" id="A0A450S9V8"/>
<keyword evidence="1" id="KW-0175">Coiled coil</keyword>
<evidence type="ECO:0000256" key="1">
    <source>
        <dbReference type="SAM" id="Coils"/>
    </source>
</evidence>
<proteinExistence type="predicted"/>
<accession>A0A450S9V8</accession>
<sequence length="497" mass="56837">MNNHNPFIKTIHRGLLTTFCLTILISSPILGEERTAGRKIIASEWKPPTNTACDGYRNHPNQTKNKDVILYPEDGSACVMREYFSDEESALNAKHRIRKRFIEMASSHAGSVIGTWEKYKRQAGTIEVLQAIMIKAMIGDIKDDLPIVDRNAVCVPSGNNCAPSEKSWWIEVEAKAVIPRLSLEKAVDDLYERVTNNEEEKRKLMEEVTELKGFSRKKQEKIEQLENEKEALSAENKRLLTELKRERRVAEEKSRESYNWRDLHREIQRSKTRGLAPTEEIKQRIKDSCESKSSLVQEKCRRYQTEKAAEEKNVAIFVENAEKLGSKLDPWNRHLLGIAYWRYYYDDKKVELAEREMTRALKDARSKQSEVEEDKLRKMHYNLALFHAAQGQAEEGLKVLEKLGETLLNNEGHVLRAVLKSRIAQRDVCKDLRTACGEEQVASPSCAGWRMARERGDCGKYDRDDKDAGATSGIGLGPDGWFSPLTVTFSDPFSPSD</sequence>
<dbReference type="EMBL" id="CAADEX010000021">
    <property type="protein sequence ID" value="VFJ48834.1"/>
    <property type="molecule type" value="Genomic_DNA"/>
</dbReference>
<name>A0A450S9V8_9GAMM</name>
<feature type="coiled-coil region" evidence="1">
    <location>
        <begin position="187"/>
        <end position="256"/>
    </location>
</feature>
<organism evidence="2">
    <name type="scientific">Candidatus Kentrum sp. DK</name>
    <dbReference type="NCBI Taxonomy" id="2126562"/>
    <lineage>
        <taxon>Bacteria</taxon>
        <taxon>Pseudomonadati</taxon>
        <taxon>Pseudomonadota</taxon>
        <taxon>Gammaproteobacteria</taxon>
        <taxon>Candidatus Kentrum</taxon>
    </lineage>
</organism>
<gene>
    <name evidence="2" type="ORF">BECKDK2373B_GA0170837_102136</name>
</gene>
<reference evidence="2" key="1">
    <citation type="submission" date="2019-02" db="EMBL/GenBank/DDBJ databases">
        <authorList>
            <person name="Gruber-Vodicka R. H."/>
            <person name="Seah K. B. B."/>
        </authorList>
    </citation>
    <scope>NUCLEOTIDE SEQUENCE</scope>
    <source>
        <strain evidence="2">BECK_DK47</strain>
    </source>
</reference>